<evidence type="ECO:0000256" key="14">
    <source>
        <dbReference type="PIRSR" id="PIRSR602401-1"/>
    </source>
</evidence>
<keyword evidence="9" id="KW-0492">Microsome</keyword>
<dbReference type="GO" id="GO:0005506">
    <property type="term" value="F:iron ion binding"/>
    <property type="evidence" value="ECO:0007669"/>
    <property type="project" value="InterPro"/>
</dbReference>
<evidence type="ECO:0000256" key="5">
    <source>
        <dbReference type="ARBA" id="ARBA00010617"/>
    </source>
</evidence>
<comment type="subcellular location">
    <subcellularLocation>
        <location evidence="4">Endoplasmic reticulum membrane</location>
        <topology evidence="4">Peripheral membrane protein</topology>
    </subcellularLocation>
    <subcellularLocation>
        <location evidence="3">Microsome membrane</location>
        <topology evidence="3">Peripheral membrane protein</topology>
    </subcellularLocation>
</comment>
<dbReference type="EMBL" id="OV651817">
    <property type="protein sequence ID" value="CAH1110677.1"/>
    <property type="molecule type" value="Genomic_DNA"/>
</dbReference>
<comment type="function">
    <text evidence="2">May be involved in the metabolism of insect hormones and in the breakdown of synthetic insecticides.</text>
</comment>
<evidence type="ECO:0000256" key="3">
    <source>
        <dbReference type="ARBA" id="ARBA00004174"/>
    </source>
</evidence>
<dbReference type="InterPro" id="IPR002401">
    <property type="entry name" value="Cyt_P450_E_grp-I"/>
</dbReference>
<feature type="binding site" description="axial binding residue" evidence="14">
    <location>
        <position position="300"/>
    </location>
    <ligand>
        <name>heme</name>
        <dbReference type="ChEBI" id="CHEBI:30413"/>
    </ligand>
    <ligandPart>
        <name>Fe</name>
        <dbReference type="ChEBI" id="CHEBI:18248"/>
    </ligandPart>
</feature>
<dbReference type="SUPFAM" id="SSF48264">
    <property type="entry name" value="Cytochrome P450"/>
    <property type="match status" value="1"/>
</dbReference>
<keyword evidence="17" id="KW-1185">Reference proteome</keyword>
<evidence type="ECO:0000256" key="1">
    <source>
        <dbReference type="ARBA" id="ARBA00001971"/>
    </source>
</evidence>
<dbReference type="InterPro" id="IPR001128">
    <property type="entry name" value="Cyt_P450"/>
</dbReference>
<keyword evidence="13" id="KW-0472">Membrane</keyword>
<dbReference type="InterPro" id="IPR017972">
    <property type="entry name" value="Cyt_P450_CS"/>
</dbReference>
<dbReference type="InterPro" id="IPR036396">
    <property type="entry name" value="Cyt_P450_sf"/>
</dbReference>
<dbReference type="Pfam" id="PF00067">
    <property type="entry name" value="p450"/>
    <property type="match status" value="1"/>
</dbReference>
<dbReference type="GO" id="GO:0005789">
    <property type="term" value="C:endoplasmic reticulum membrane"/>
    <property type="evidence" value="ECO:0007669"/>
    <property type="project" value="UniProtKB-SubCell"/>
</dbReference>
<evidence type="ECO:0000256" key="15">
    <source>
        <dbReference type="RuleBase" id="RU000461"/>
    </source>
</evidence>
<dbReference type="PANTHER" id="PTHR24292">
    <property type="entry name" value="CYTOCHROME P450"/>
    <property type="match status" value="1"/>
</dbReference>
<evidence type="ECO:0000256" key="8">
    <source>
        <dbReference type="ARBA" id="ARBA00022824"/>
    </source>
</evidence>
<dbReference type="Gene3D" id="1.10.630.10">
    <property type="entry name" value="Cytochrome P450"/>
    <property type="match status" value="1"/>
</dbReference>
<proteinExistence type="inferred from homology"/>
<keyword evidence="11 14" id="KW-0408">Iron</keyword>
<name>A0A9P0GIN4_9CUCU</name>
<keyword evidence="12 15" id="KW-0503">Monooxygenase</keyword>
<keyword evidence="8" id="KW-0256">Endoplasmic reticulum</keyword>
<organism evidence="16 17">
    <name type="scientific">Psylliodes chrysocephalus</name>
    <dbReference type="NCBI Taxonomy" id="3402493"/>
    <lineage>
        <taxon>Eukaryota</taxon>
        <taxon>Metazoa</taxon>
        <taxon>Ecdysozoa</taxon>
        <taxon>Arthropoda</taxon>
        <taxon>Hexapoda</taxon>
        <taxon>Insecta</taxon>
        <taxon>Pterygota</taxon>
        <taxon>Neoptera</taxon>
        <taxon>Endopterygota</taxon>
        <taxon>Coleoptera</taxon>
        <taxon>Polyphaga</taxon>
        <taxon>Cucujiformia</taxon>
        <taxon>Chrysomeloidea</taxon>
        <taxon>Chrysomelidae</taxon>
        <taxon>Galerucinae</taxon>
        <taxon>Alticini</taxon>
        <taxon>Psylliodes</taxon>
    </lineage>
</organism>
<protein>
    <recommendedName>
        <fullName evidence="18">Cytochrome P450</fullName>
    </recommendedName>
</protein>
<dbReference type="PROSITE" id="PS00086">
    <property type="entry name" value="CYTOCHROME_P450"/>
    <property type="match status" value="1"/>
</dbReference>
<dbReference type="PRINTS" id="PR00385">
    <property type="entry name" value="P450"/>
</dbReference>
<evidence type="ECO:0008006" key="18">
    <source>
        <dbReference type="Google" id="ProtNLM"/>
    </source>
</evidence>
<evidence type="ECO:0000256" key="2">
    <source>
        <dbReference type="ARBA" id="ARBA00003690"/>
    </source>
</evidence>
<dbReference type="AlphaFoldDB" id="A0A9P0GIN4"/>
<keyword evidence="6 14" id="KW-0349">Heme</keyword>
<dbReference type="GO" id="GO:0016705">
    <property type="term" value="F:oxidoreductase activity, acting on paired donors, with incorporation or reduction of molecular oxygen"/>
    <property type="evidence" value="ECO:0007669"/>
    <property type="project" value="InterPro"/>
</dbReference>
<dbReference type="PANTHER" id="PTHR24292:SF84">
    <property type="entry name" value="CYTOCHROME P450 28A5-RELATED"/>
    <property type="match status" value="1"/>
</dbReference>
<evidence type="ECO:0000256" key="9">
    <source>
        <dbReference type="ARBA" id="ARBA00022848"/>
    </source>
</evidence>
<evidence type="ECO:0000256" key="13">
    <source>
        <dbReference type="ARBA" id="ARBA00023136"/>
    </source>
</evidence>
<evidence type="ECO:0000256" key="12">
    <source>
        <dbReference type="ARBA" id="ARBA00023033"/>
    </source>
</evidence>
<reference evidence="16" key="1">
    <citation type="submission" date="2022-01" db="EMBL/GenBank/DDBJ databases">
        <authorList>
            <person name="King R."/>
        </authorList>
    </citation>
    <scope>NUCLEOTIDE SEQUENCE</scope>
</reference>
<evidence type="ECO:0000313" key="16">
    <source>
        <dbReference type="EMBL" id="CAH1110677.1"/>
    </source>
</evidence>
<gene>
    <name evidence="16" type="ORF">PSYICH_LOCUS10947</name>
</gene>
<keyword evidence="10 15" id="KW-0560">Oxidoreductase</keyword>
<comment type="similarity">
    <text evidence="5 15">Belongs to the cytochrome P450 family.</text>
</comment>
<dbReference type="GO" id="GO:0004497">
    <property type="term" value="F:monooxygenase activity"/>
    <property type="evidence" value="ECO:0007669"/>
    <property type="project" value="UniProtKB-KW"/>
</dbReference>
<dbReference type="Proteomes" id="UP001153636">
    <property type="component" value="Chromosome 5"/>
</dbReference>
<dbReference type="GO" id="GO:0020037">
    <property type="term" value="F:heme binding"/>
    <property type="evidence" value="ECO:0007669"/>
    <property type="project" value="InterPro"/>
</dbReference>
<evidence type="ECO:0000256" key="11">
    <source>
        <dbReference type="ARBA" id="ARBA00023004"/>
    </source>
</evidence>
<evidence type="ECO:0000256" key="6">
    <source>
        <dbReference type="ARBA" id="ARBA00022617"/>
    </source>
</evidence>
<evidence type="ECO:0000256" key="10">
    <source>
        <dbReference type="ARBA" id="ARBA00023002"/>
    </source>
</evidence>
<evidence type="ECO:0000256" key="4">
    <source>
        <dbReference type="ARBA" id="ARBA00004406"/>
    </source>
</evidence>
<comment type="cofactor">
    <cofactor evidence="1 14">
        <name>heme</name>
        <dbReference type="ChEBI" id="CHEBI:30413"/>
    </cofactor>
</comment>
<dbReference type="PRINTS" id="PR00463">
    <property type="entry name" value="EP450I"/>
</dbReference>
<evidence type="ECO:0000313" key="17">
    <source>
        <dbReference type="Proteomes" id="UP001153636"/>
    </source>
</evidence>
<sequence>MYVFLETNSNRMIRYIEDESKKSTVFDVREVCIRFTLENVSACAFGLEGKNFDQPYSDFRELADKFLSPESMSKIKFIILVVCPWIAKFMKMKFISAEVEKRLIDMVSETLKYRKENNIVRNDFLDAMSQIKTEDGLFSEIDIVANAASFFGDGYETSSRVMTFAIFELAQNSGAQGRLREEINETLAKNGNKFTYELISQMPYLDACLQESMRKDSLVYQLNKTCTEDYTYISTSSDFKPIKINIKAGTPIVLPIEGFHNDSRYFADPERFLPERFLDKQDDGFRKHTYFPFGDGPRMCLGLRFGITQIKVGIAHIIKNYQLSVNSRTQLPLKFDPYYIMADPIGGLWADFHKIN</sequence>
<accession>A0A9P0GIN4</accession>
<keyword evidence="7 14" id="KW-0479">Metal-binding</keyword>
<evidence type="ECO:0000256" key="7">
    <source>
        <dbReference type="ARBA" id="ARBA00022723"/>
    </source>
</evidence>
<dbReference type="InterPro" id="IPR050476">
    <property type="entry name" value="Insect_CytP450_Detox"/>
</dbReference>
<dbReference type="CDD" id="cd11056">
    <property type="entry name" value="CYP6-like"/>
    <property type="match status" value="1"/>
</dbReference>
<dbReference type="OrthoDB" id="2789670at2759"/>